<name>A0A6J4RTG8_9SPHN</name>
<feature type="region of interest" description="Disordered" evidence="1">
    <location>
        <begin position="158"/>
        <end position="180"/>
    </location>
</feature>
<reference evidence="2" key="1">
    <citation type="submission" date="2020-02" db="EMBL/GenBank/DDBJ databases">
        <authorList>
            <person name="Meier V. D."/>
        </authorList>
    </citation>
    <scope>NUCLEOTIDE SEQUENCE</scope>
    <source>
        <strain evidence="2">AVDCRST_MAG39</strain>
    </source>
</reference>
<protein>
    <submittedName>
        <fullName evidence="2">Uncharacterized protein</fullName>
    </submittedName>
</protein>
<feature type="non-terminal residue" evidence="2">
    <location>
        <position position="1"/>
    </location>
</feature>
<organism evidence="2">
    <name type="scientific">uncultured Sphingomonadaceae bacterium</name>
    <dbReference type="NCBI Taxonomy" id="169976"/>
    <lineage>
        <taxon>Bacteria</taxon>
        <taxon>Pseudomonadati</taxon>
        <taxon>Pseudomonadota</taxon>
        <taxon>Alphaproteobacteria</taxon>
        <taxon>Sphingomonadales</taxon>
        <taxon>Sphingomonadaceae</taxon>
        <taxon>environmental samples</taxon>
    </lineage>
</organism>
<feature type="region of interest" description="Disordered" evidence="1">
    <location>
        <begin position="44"/>
        <end position="104"/>
    </location>
</feature>
<proteinExistence type="predicted"/>
<dbReference type="EMBL" id="CADCVW010000012">
    <property type="protein sequence ID" value="CAA9481699.1"/>
    <property type="molecule type" value="Genomic_DNA"/>
</dbReference>
<gene>
    <name evidence="2" type="ORF">AVDCRST_MAG39-300</name>
</gene>
<evidence type="ECO:0000313" key="2">
    <source>
        <dbReference type="EMBL" id="CAA9481699.1"/>
    </source>
</evidence>
<dbReference type="AlphaFoldDB" id="A0A6J4RTG8"/>
<feature type="non-terminal residue" evidence="2">
    <location>
        <position position="180"/>
    </location>
</feature>
<sequence>GDPDAAGGRRVDTGGDEGVRLLPRADAALHPALARDWALRRRRPAPLVARRCRGGEHPRAGAGVRPARSAARDGAGRQRARVGGAVHGPAGQHERLRPRPGPAAELQRLPFPLRAADRPGRAAVAAGRLLRSVGAAAPPPEPAARVAAVDQRIGGDGAGLVEPGAGVLPGVGGEGQRRGL</sequence>
<evidence type="ECO:0000256" key="1">
    <source>
        <dbReference type="SAM" id="MobiDB-lite"/>
    </source>
</evidence>
<accession>A0A6J4RTG8</accession>